<dbReference type="InterPro" id="IPR050833">
    <property type="entry name" value="Poly_Biosynth_Transport"/>
</dbReference>
<organism evidence="7 8">
    <name type="scientific">Citricoccus nitrophenolicus</name>
    <dbReference type="NCBI Taxonomy" id="863575"/>
    <lineage>
        <taxon>Bacteria</taxon>
        <taxon>Bacillati</taxon>
        <taxon>Actinomycetota</taxon>
        <taxon>Actinomycetes</taxon>
        <taxon>Micrococcales</taxon>
        <taxon>Micrococcaceae</taxon>
        <taxon>Citricoccus</taxon>
    </lineage>
</organism>
<evidence type="ECO:0000256" key="5">
    <source>
        <dbReference type="ARBA" id="ARBA00023136"/>
    </source>
</evidence>
<evidence type="ECO:0000313" key="7">
    <source>
        <dbReference type="EMBL" id="MEO9248376.1"/>
    </source>
</evidence>
<dbReference type="RefSeq" id="WP_347920996.1">
    <property type="nucleotide sequence ID" value="NZ_JBDXMX010000005.1"/>
</dbReference>
<gene>
    <name evidence="7" type="ORF">ABDK96_11850</name>
</gene>
<keyword evidence="5 6" id="KW-0472">Membrane</keyword>
<feature type="transmembrane region" description="Helical" evidence="6">
    <location>
        <begin position="355"/>
        <end position="375"/>
    </location>
</feature>
<keyword evidence="8" id="KW-1185">Reference proteome</keyword>
<dbReference type="Proteomes" id="UP001484097">
    <property type="component" value="Unassembled WGS sequence"/>
</dbReference>
<dbReference type="EMBL" id="JBDXMX010000005">
    <property type="protein sequence ID" value="MEO9248376.1"/>
    <property type="molecule type" value="Genomic_DNA"/>
</dbReference>
<dbReference type="PANTHER" id="PTHR30250">
    <property type="entry name" value="PST FAMILY PREDICTED COLANIC ACID TRANSPORTER"/>
    <property type="match status" value="1"/>
</dbReference>
<evidence type="ECO:0000313" key="8">
    <source>
        <dbReference type="Proteomes" id="UP001484097"/>
    </source>
</evidence>
<feature type="transmembrane region" description="Helical" evidence="6">
    <location>
        <begin position="321"/>
        <end position="343"/>
    </location>
</feature>
<feature type="transmembrane region" description="Helical" evidence="6">
    <location>
        <begin position="175"/>
        <end position="197"/>
    </location>
</feature>
<keyword evidence="4 6" id="KW-1133">Transmembrane helix</keyword>
<feature type="transmembrane region" description="Helical" evidence="6">
    <location>
        <begin position="116"/>
        <end position="138"/>
    </location>
</feature>
<proteinExistence type="predicted"/>
<feature type="transmembrane region" description="Helical" evidence="6">
    <location>
        <begin position="40"/>
        <end position="64"/>
    </location>
</feature>
<evidence type="ECO:0000256" key="4">
    <source>
        <dbReference type="ARBA" id="ARBA00022989"/>
    </source>
</evidence>
<feature type="transmembrane region" description="Helical" evidence="6">
    <location>
        <begin position="144"/>
        <end position="163"/>
    </location>
</feature>
<evidence type="ECO:0008006" key="9">
    <source>
        <dbReference type="Google" id="ProtNLM"/>
    </source>
</evidence>
<keyword evidence="2" id="KW-1003">Cell membrane</keyword>
<evidence type="ECO:0000256" key="1">
    <source>
        <dbReference type="ARBA" id="ARBA00004651"/>
    </source>
</evidence>
<feature type="transmembrane region" description="Helical" evidence="6">
    <location>
        <begin position="203"/>
        <end position="224"/>
    </location>
</feature>
<keyword evidence="3 6" id="KW-0812">Transmembrane</keyword>
<feature type="transmembrane region" description="Helical" evidence="6">
    <location>
        <begin position="410"/>
        <end position="429"/>
    </location>
</feature>
<reference evidence="7 8" key="1">
    <citation type="submission" date="2024-05" db="EMBL/GenBank/DDBJ databases">
        <authorList>
            <person name="Yi C."/>
        </authorList>
    </citation>
    <scope>NUCLEOTIDE SEQUENCE [LARGE SCALE GENOMIC DNA]</scope>
    <source>
        <strain evidence="7 8">XS13</strain>
    </source>
</reference>
<evidence type="ECO:0000256" key="3">
    <source>
        <dbReference type="ARBA" id="ARBA00022692"/>
    </source>
</evidence>
<feature type="transmembrane region" description="Helical" evidence="6">
    <location>
        <begin position="382"/>
        <end position="404"/>
    </location>
</feature>
<feature type="transmembrane region" description="Helical" evidence="6">
    <location>
        <begin position="275"/>
        <end position="300"/>
    </location>
</feature>
<accession>A0ABV0IJP7</accession>
<name>A0ABV0IJP7_9MICC</name>
<comment type="subcellular location">
    <subcellularLocation>
        <location evidence="1">Cell membrane</location>
        <topology evidence="1">Multi-pass membrane protein</topology>
    </subcellularLocation>
</comment>
<dbReference type="PANTHER" id="PTHR30250:SF11">
    <property type="entry name" value="O-ANTIGEN TRANSPORTER-RELATED"/>
    <property type="match status" value="1"/>
</dbReference>
<sequence>MAAFGVKFGVKQPMPETGTVQLGRGRRRQASRPSEWNSPVVRGALALTLNSIVSAALGLLFWVLAARMLPVEQVGLGMATVSTITAVANLGQLNLYQTSGVLLSGSMRSRRLVVELTGLATGATLLVATGAAVLWALTDWGRDLVTTGPLFVACAVGWTLFALKDGLLVGLRGFAAVPVLNTCYGLLKIGALVALVAVLDGRAIVAATYVPVLAVLPLAAWLTARRTRDAAPSPGSGSGLDRRFIGVDYVGFVCLQLSTTLLPFLMLTWAGAHAAGIFAVVWLLVVMLDTLAHNAGVPLASEAARDPHRAHHLSGVISRRAFVLVAGSVLAVLLLADVVLGFYGEVYAAEGAVALRILALASLARCYTVLTLAVVRAERRAGAASIVEAVHLLVLFAGAAVLVPEHGVTGMAWAWFAAQLVTVSACWFVRSGRRR</sequence>
<evidence type="ECO:0000256" key="6">
    <source>
        <dbReference type="SAM" id="Phobius"/>
    </source>
</evidence>
<feature type="transmembrane region" description="Helical" evidence="6">
    <location>
        <begin position="245"/>
        <end position="269"/>
    </location>
</feature>
<protein>
    <recommendedName>
        <fullName evidence="9">O-antigen/teichoic acid export membrane protein</fullName>
    </recommendedName>
</protein>
<comment type="caution">
    <text evidence="7">The sequence shown here is derived from an EMBL/GenBank/DDBJ whole genome shotgun (WGS) entry which is preliminary data.</text>
</comment>
<evidence type="ECO:0000256" key="2">
    <source>
        <dbReference type="ARBA" id="ARBA00022475"/>
    </source>
</evidence>